<keyword evidence="2" id="KW-1185">Reference proteome</keyword>
<gene>
    <name evidence="1" type="ORF">APZ42_004871</name>
</gene>
<organism evidence="1 2">
    <name type="scientific">Daphnia magna</name>
    <dbReference type="NCBI Taxonomy" id="35525"/>
    <lineage>
        <taxon>Eukaryota</taxon>
        <taxon>Metazoa</taxon>
        <taxon>Ecdysozoa</taxon>
        <taxon>Arthropoda</taxon>
        <taxon>Crustacea</taxon>
        <taxon>Branchiopoda</taxon>
        <taxon>Diplostraca</taxon>
        <taxon>Cladocera</taxon>
        <taxon>Anomopoda</taxon>
        <taxon>Daphniidae</taxon>
        <taxon>Daphnia</taxon>
    </lineage>
</organism>
<reference evidence="1 2" key="1">
    <citation type="submission" date="2016-03" db="EMBL/GenBank/DDBJ databases">
        <title>EvidentialGene: Evidence-directed Construction of Genes on Genomes.</title>
        <authorList>
            <person name="Gilbert D.G."/>
            <person name="Choi J.-H."/>
            <person name="Mockaitis K."/>
            <person name="Colbourne J."/>
            <person name="Pfrender M."/>
        </authorList>
    </citation>
    <scope>NUCLEOTIDE SEQUENCE [LARGE SCALE GENOMIC DNA]</scope>
    <source>
        <strain evidence="1 2">Xinb3</strain>
        <tissue evidence="1">Complete organism</tissue>
    </source>
</reference>
<evidence type="ECO:0000313" key="2">
    <source>
        <dbReference type="Proteomes" id="UP000076858"/>
    </source>
</evidence>
<sequence>MWTIHAFIRYGNEKKMVPLCFVLMSSRTQKDYIRLLKHIKTVILGN</sequence>
<protein>
    <recommendedName>
        <fullName evidence="3">MULE transposase domain-containing protein</fullName>
    </recommendedName>
</protein>
<proteinExistence type="predicted"/>
<accession>A0A164GSP3</accession>
<dbReference type="AlphaFoldDB" id="A0A164GSP3"/>
<comment type="caution">
    <text evidence="1">The sequence shown here is derived from an EMBL/GenBank/DDBJ whole genome shotgun (WGS) entry which is preliminary data.</text>
</comment>
<dbReference type="EMBL" id="LRGB01014031">
    <property type="protein sequence ID" value="KZR99309.1"/>
    <property type="molecule type" value="Genomic_DNA"/>
</dbReference>
<dbReference type="Proteomes" id="UP000076858">
    <property type="component" value="Unassembled WGS sequence"/>
</dbReference>
<evidence type="ECO:0008006" key="3">
    <source>
        <dbReference type="Google" id="ProtNLM"/>
    </source>
</evidence>
<evidence type="ECO:0000313" key="1">
    <source>
        <dbReference type="EMBL" id="KZR99309.1"/>
    </source>
</evidence>
<name>A0A164GSP3_9CRUS</name>
<feature type="non-terminal residue" evidence="1">
    <location>
        <position position="46"/>
    </location>
</feature>